<feature type="transmembrane region" description="Helical" evidence="5">
    <location>
        <begin position="190"/>
        <end position="212"/>
    </location>
</feature>
<keyword evidence="8" id="KW-1185">Reference proteome</keyword>
<sequence length="489" mass="53188">GTFLASVDESLVISTYSTISSQFQRLSEGSWLLVAYNLGYCVSLPVYGVVSDRFDKKRVLIGSYLLFTLGSIACGASTSLVQLALARVIAGIGGAGMVILVSIVLTCIDIVKPEDVAIYRGYENTVYITGRSLGAPIGGLLIDTIGWRWSFIGQVPIAIACIMLVGYLLPELRPKTFCRDNESPFLSRVCSFDFLGIISFTVSVILLLVVLHTTGMQKSDRPDWAYIALIGLILAITLFILTEVYWAKNPLLPTDLTRKSLGGYCSVQFLLFAGRNALVSSLIPYFIRTANTSDLIASLSFVLTSLGVSAGGLVSGYLIKRTRQYKIMELIALCLSTLIYVAIFIQWQDGCSIWESLYLFASGLTLGIVFSSQFVGMSASSPKSRLASCIGAYYLSQQLGFIVGPAAGLALVQGLFASRLGRSLVVPDRDLTIKHILDDARYTRMLPAAAQRVVRESYLYGFKFAPVLSVVCNLAALLVVLHLRAEKIL</sequence>
<dbReference type="InterPro" id="IPR020846">
    <property type="entry name" value="MFS_dom"/>
</dbReference>
<feature type="transmembrane region" description="Helical" evidence="5">
    <location>
        <begin position="299"/>
        <end position="318"/>
    </location>
</feature>
<feature type="transmembrane region" description="Helical" evidence="5">
    <location>
        <begin position="30"/>
        <end position="50"/>
    </location>
</feature>
<dbReference type="GO" id="GO:0000329">
    <property type="term" value="C:fungal-type vacuole membrane"/>
    <property type="evidence" value="ECO:0007669"/>
    <property type="project" value="TreeGrafter"/>
</dbReference>
<dbReference type="AlphaFoldDB" id="A0A395HRA2"/>
<evidence type="ECO:0000313" key="8">
    <source>
        <dbReference type="Proteomes" id="UP000248961"/>
    </source>
</evidence>
<evidence type="ECO:0000313" key="7">
    <source>
        <dbReference type="EMBL" id="RAL10280.1"/>
    </source>
</evidence>
<dbReference type="Proteomes" id="UP000248961">
    <property type="component" value="Unassembled WGS sequence"/>
</dbReference>
<feature type="non-terminal residue" evidence="7">
    <location>
        <position position="1"/>
    </location>
</feature>
<feature type="transmembrane region" description="Helical" evidence="5">
    <location>
        <begin position="399"/>
        <end position="417"/>
    </location>
</feature>
<dbReference type="VEuPathDB" id="FungiDB:BO97DRAFT_456398"/>
<dbReference type="Pfam" id="PF07690">
    <property type="entry name" value="MFS_1"/>
    <property type="match status" value="1"/>
</dbReference>
<dbReference type="SUPFAM" id="SSF103473">
    <property type="entry name" value="MFS general substrate transporter"/>
    <property type="match status" value="1"/>
</dbReference>
<evidence type="ECO:0000256" key="1">
    <source>
        <dbReference type="ARBA" id="ARBA00004141"/>
    </source>
</evidence>
<evidence type="ECO:0000256" key="2">
    <source>
        <dbReference type="ARBA" id="ARBA00022692"/>
    </source>
</evidence>
<feature type="transmembrane region" description="Helical" evidence="5">
    <location>
        <begin position="84"/>
        <end position="105"/>
    </location>
</feature>
<dbReference type="InterPro" id="IPR011701">
    <property type="entry name" value="MFS"/>
</dbReference>
<feature type="transmembrane region" description="Helical" evidence="5">
    <location>
        <begin position="151"/>
        <end position="169"/>
    </location>
</feature>
<evidence type="ECO:0000259" key="6">
    <source>
        <dbReference type="PROSITE" id="PS50850"/>
    </source>
</evidence>
<gene>
    <name evidence="7" type="ORF">BO97DRAFT_456398</name>
</gene>
<evidence type="ECO:0000256" key="4">
    <source>
        <dbReference type="ARBA" id="ARBA00023136"/>
    </source>
</evidence>
<organism evidence="7 8">
    <name type="scientific">Aspergillus homomorphus (strain CBS 101889)</name>
    <dbReference type="NCBI Taxonomy" id="1450537"/>
    <lineage>
        <taxon>Eukaryota</taxon>
        <taxon>Fungi</taxon>
        <taxon>Dikarya</taxon>
        <taxon>Ascomycota</taxon>
        <taxon>Pezizomycotina</taxon>
        <taxon>Eurotiomycetes</taxon>
        <taxon>Eurotiomycetidae</taxon>
        <taxon>Eurotiales</taxon>
        <taxon>Aspergillaceae</taxon>
        <taxon>Aspergillus</taxon>
        <taxon>Aspergillus subgen. Circumdati</taxon>
    </lineage>
</organism>
<reference evidence="7 8" key="1">
    <citation type="submission" date="2018-02" db="EMBL/GenBank/DDBJ databases">
        <title>The genomes of Aspergillus section Nigri reveals drivers in fungal speciation.</title>
        <authorList>
            <consortium name="DOE Joint Genome Institute"/>
            <person name="Vesth T.C."/>
            <person name="Nybo J."/>
            <person name="Theobald S."/>
            <person name="Brandl J."/>
            <person name="Frisvad J.C."/>
            <person name="Nielsen K.F."/>
            <person name="Lyhne E.K."/>
            <person name="Kogle M.E."/>
            <person name="Kuo A."/>
            <person name="Riley R."/>
            <person name="Clum A."/>
            <person name="Nolan M."/>
            <person name="Lipzen A."/>
            <person name="Salamov A."/>
            <person name="Henrissat B."/>
            <person name="Wiebenga A."/>
            <person name="De vries R.P."/>
            <person name="Grigoriev I.V."/>
            <person name="Mortensen U.H."/>
            <person name="Andersen M.R."/>
            <person name="Baker S.E."/>
        </authorList>
    </citation>
    <scope>NUCLEOTIDE SEQUENCE [LARGE SCALE GENOMIC DNA]</scope>
    <source>
        <strain evidence="7 8">CBS 101889</strain>
    </source>
</reference>
<feature type="domain" description="Major facilitator superfamily (MFS) profile" evidence="6">
    <location>
        <begin position="1"/>
        <end position="487"/>
    </location>
</feature>
<accession>A0A395HRA2</accession>
<dbReference type="OrthoDB" id="6770063at2759"/>
<feature type="transmembrane region" description="Helical" evidence="5">
    <location>
        <begin position="59"/>
        <end position="78"/>
    </location>
</feature>
<keyword evidence="2 5" id="KW-0812">Transmembrane</keyword>
<feature type="transmembrane region" description="Helical" evidence="5">
    <location>
        <begin position="359"/>
        <end position="379"/>
    </location>
</feature>
<dbReference type="RefSeq" id="XP_025549434.1">
    <property type="nucleotide sequence ID" value="XM_025699168.1"/>
</dbReference>
<dbReference type="EMBL" id="KZ824296">
    <property type="protein sequence ID" value="RAL10280.1"/>
    <property type="molecule type" value="Genomic_DNA"/>
</dbReference>
<dbReference type="InterPro" id="IPR036259">
    <property type="entry name" value="MFS_trans_sf"/>
</dbReference>
<dbReference type="PANTHER" id="PTHR23501:SF33">
    <property type="entry name" value="MAJOR FACILITATOR SUPERFAMILY (MFS) PROFILE DOMAIN-CONTAINING PROTEIN"/>
    <property type="match status" value="1"/>
</dbReference>
<feature type="transmembrane region" description="Helical" evidence="5">
    <location>
        <begin position="224"/>
        <end position="246"/>
    </location>
</feature>
<dbReference type="Gene3D" id="1.20.1250.20">
    <property type="entry name" value="MFS general substrate transporter like domains"/>
    <property type="match status" value="1"/>
</dbReference>
<dbReference type="Gene3D" id="1.20.1720.10">
    <property type="entry name" value="Multidrug resistance protein D"/>
    <property type="match status" value="1"/>
</dbReference>
<evidence type="ECO:0000256" key="5">
    <source>
        <dbReference type="SAM" id="Phobius"/>
    </source>
</evidence>
<keyword evidence="3 5" id="KW-1133">Transmembrane helix</keyword>
<dbReference type="STRING" id="1450537.A0A395HRA2"/>
<evidence type="ECO:0000256" key="3">
    <source>
        <dbReference type="ARBA" id="ARBA00022989"/>
    </source>
</evidence>
<feature type="transmembrane region" description="Helical" evidence="5">
    <location>
        <begin position="464"/>
        <end position="483"/>
    </location>
</feature>
<protein>
    <submittedName>
        <fullName evidence="7">MFS general substrate transporter</fullName>
    </submittedName>
</protein>
<comment type="subcellular location">
    <subcellularLocation>
        <location evidence="1">Membrane</location>
        <topology evidence="1">Multi-pass membrane protein</topology>
    </subcellularLocation>
</comment>
<dbReference type="PANTHER" id="PTHR23501">
    <property type="entry name" value="MAJOR FACILITATOR SUPERFAMILY"/>
    <property type="match status" value="1"/>
</dbReference>
<name>A0A395HRA2_ASPHC</name>
<keyword evidence="4 5" id="KW-0472">Membrane</keyword>
<dbReference type="GO" id="GO:0015174">
    <property type="term" value="F:basic amino acid transmembrane transporter activity"/>
    <property type="evidence" value="ECO:0007669"/>
    <property type="project" value="TreeGrafter"/>
</dbReference>
<proteinExistence type="predicted"/>
<feature type="transmembrane region" description="Helical" evidence="5">
    <location>
        <begin position="330"/>
        <end position="347"/>
    </location>
</feature>
<dbReference type="GeneID" id="37203457"/>
<dbReference type="PROSITE" id="PS50850">
    <property type="entry name" value="MFS"/>
    <property type="match status" value="1"/>
</dbReference>